<gene>
    <name evidence="1" type="ordered locus">Olsu_1033</name>
</gene>
<organism evidence="1 2">
    <name type="scientific">Olsenella uli (strain ATCC 49627 / DSM 7084 / CCUG 31166 / CIP 109912 / JCM 12494 / LMG 11480 / NCIMB 702895 / VPI D76D-27C)</name>
    <name type="common">Lactobacillus uli</name>
    <dbReference type="NCBI Taxonomy" id="633147"/>
    <lineage>
        <taxon>Bacteria</taxon>
        <taxon>Bacillati</taxon>
        <taxon>Actinomycetota</taxon>
        <taxon>Coriobacteriia</taxon>
        <taxon>Coriobacteriales</taxon>
        <taxon>Atopobiaceae</taxon>
        <taxon>Olsenella</taxon>
    </lineage>
</organism>
<dbReference type="HOGENOM" id="CLU_108818_0_0_11"/>
<dbReference type="STRING" id="633147.Olsu_1033"/>
<dbReference type="SUPFAM" id="SSF51206">
    <property type="entry name" value="cAMP-binding domain-like"/>
    <property type="match status" value="1"/>
</dbReference>
<name>E1QVJ1_OLSUV</name>
<dbReference type="Proteomes" id="UP000000333">
    <property type="component" value="Chromosome"/>
</dbReference>
<keyword evidence="2" id="KW-1185">Reference proteome</keyword>
<evidence type="ECO:0000313" key="2">
    <source>
        <dbReference type="Proteomes" id="UP000000333"/>
    </source>
</evidence>
<dbReference type="InterPro" id="IPR036388">
    <property type="entry name" value="WH-like_DNA-bd_sf"/>
</dbReference>
<dbReference type="Gene3D" id="1.10.10.10">
    <property type="entry name" value="Winged helix-like DNA-binding domain superfamily/Winged helix DNA-binding domain"/>
    <property type="match status" value="1"/>
</dbReference>
<sequence>MALEFKETQIYPFIAGHPDGYRLIHVEKGTNFCPAYDNSYPIWYLVSGVVDDCATSHRGRTIIVDTNFDDEFTGHLSNHYGQNFYCSSIARTPCDLVRISPRFFNETLMKDPGFRMLFYFKTSVRLYEMFKLNLTYDLFSDKRVFSYWLMENARDGVCEISSASTTSKKLKMSRRNFYNILSKLKEYGIIERSSPNEITIIDQDALEELAAPVSAFMNNEL</sequence>
<evidence type="ECO:0000313" key="1">
    <source>
        <dbReference type="EMBL" id="ADK68144.1"/>
    </source>
</evidence>
<reference evidence="1 2" key="1">
    <citation type="journal article" date="2010" name="Stand. Genomic Sci.">
        <title>Complete genome sequence of Olsenella uli type strain (VPI D76D-27C).</title>
        <authorList>
            <person name="Goker M."/>
            <person name="Held B."/>
            <person name="Lucas S."/>
            <person name="Nolan M."/>
            <person name="Yasawong M."/>
            <person name="Glavina Del Rio T."/>
            <person name="Tice H."/>
            <person name="Cheng J.F."/>
            <person name="Bruce D."/>
            <person name="Detter J.C."/>
            <person name="Tapia R."/>
            <person name="Han C."/>
            <person name="Goodwin L."/>
            <person name="Pitluck S."/>
            <person name="Liolios K."/>
            <person name="Ivanova N."/>
            <person name="Mavromatis K."/>
            <person name="Mikhailova N."/>
            <person name="Pati A."/>
            <person name="Chen A."/>
            <person name="Palaniappan K."/>
            <person name="Land M."/>
            <person name="Hauser L."/>
            <person name="Chang Y.J."/>
            <person name="Jeffries C.D."/>
            <person name="Rohde M."/>
            <person name="Sikorski J."/>
            <person name="Pukall R."/>
            <person name="Woyke T."/>
            <person name="Bristow J."/>
            <person name="Eisen J.A."/>
            <person name="Markowitz V."/>
            <person name="Hugenholtz P."/>
            <person name="Kyrpides N.C."/>
            <person name="Klenk H.P."/>
            <person name="Lapidus A."/>
        </authorList>
    </citation>
    <scope>NUCLEOTIDE SEQUENCE [LARGE SCALE GENOMIC DNA]</scope>
    <source>
        <strain evidence="2">ATCC 49627 / DSM 7084 / CIP 109912 / JCM 12494 / NCIMB 702895 / VPI D76D-27C</strain>
    </source>
</reference>
<dbReference type="KEGG" id="ols:Olsu_1033"/>
<accession>E1QVJ1</accession>
<dbReference type="InterPro" id="IPR014710">
    <property type="entry name" value="RmlC-like_jellyroll"/>
</dbReference>
<proteinExistence type="predicted"/>
<dbReference type="AlphaFoldDB" id="E1QVJ1"/>
<dbReference type="EMBL" id="CP002106">
    <property type="protein sequence ID" value="ADK68144.1"/>
    <property type="molecule type" value="Genomic_DNA"/>
</dbReference>
<dbReference type="eggNOG" id="COG0664">
    <property type="taxonomic scope" value="Bacteria"/>
</dbReference>
<dbReference type="Gene3D" id="2.60.120.10">
    <property type="entry name" value="Jelly Rolls"/>
    <property type="match status" value="1"/>
</dbReference>
<dbReference type="InterPro" id="IPR018490">
    <property type="entry name" value="cNMP-bd_dom_sf"/>
</dbReference>
<protein>
    <submittedName>
        <fullName evidence="1">Putative transcriptional regulator, Crp/Fnr family</fullName>
    </submittedName>
</protein>